<dbReference type="InterPro" id="IPR024294">
    <property type="entry name" value="DUF3810"/>
</dbReference>
<sequence length="364" mass="41387">MRRWKERVKALSGRVKSRWIVAACLLALIQALKLEPAWCEWYARHVYPLLMGLFSALSSRVPFSVGDCLIYGSILFLILYAARAILRRKPFWSSFAFVGEYLIWAYAWFYLAWGLNYFRMDFYARTGLRPTPFSSEAFSAFLDDYTEGLNASYRDAGPDPRAIPPSRMATIATKAFSQDATANLGLAALPARLQAKPMLLPRLMSGVGVTGYMGPFLAEFHLNQRLLPSQYPFTYLHELSHLLGVSNEAEANFHAYLGCVASDEAAIRFSGYFSLLPYVANNARQVLEENEYRAWLEQIRPEILTLYDKKAAYWQALYYPIVGAAQEWIYDLFLRGNRISSGTANYSEVVAMLIATRENIKEKA</sequence>
<proteinExistence type="predicted"/>
<name>A0A9D1XAB8_9BACT</name>
<evidence type="ECO:0000313" key="3">
    <source>
        <dbReference type="Proteomes" id="UP000886740"/>
    </source>
</evidence>
<keyword evidence="1" id="KW-0812">Transmembrane</keyword>
<organism evidence="2 3">
    <name type="scientific">Candidatus Parabacteroides intestinipullorum</name>
    <dbReference type="NCBI Taxonomy" id="2838723"/>
    <lineage>
        <taxon>Bacteria</taxon>
        <taxon>Pseudomonadati</taxon>
        <taxon>Bacteroidota</taxon>
        <taxon>Bacteroidia</taxon>
        <taxon>Bacteroidales</taxon>
        <taxon>Tannerellaceae</taxon>
        <taxon>Parabacteroides</taxon>
    </lineage>
</organism>
<feature type="transmembrane region" description="Helical" evidence="1">
    <location>
        <begin position="94"/>
        <end position="113"/>
    </location>
</feature>
<dbReference type="EMBL" id="DXEL01000085">
    <property type="protein sequence ID" value="HIX75828.1"/>
    <property type="molecule type" value="Genomic_DNA"/>
</dbReference>
<evidence type="ECO:0000256" key="1">
    <source>
        <dbReference type="SAM" id="Phobius"/>
    </source>
</evidence>
<accession>A0A9D1XAB8</accession>
<dbReference type="Pfam" id="PF12725">
    <property type="entry name" value="DUF3810"/>
    <property type="match status" value="1"/>
</dbReference>
<protein>
    <submittedName>
        <fullName evidence="2">DUF3810 domain-containing protein</fullName>
    </submittedName>
</protein>
<keyword evidence="1" id="KW-0472">Membrane</keyword>
<gene>
    <name evidence="2" type="ORF">H9977_12470</name>
</gene>
<keyword evidence="1" id="KW-1133">Transmembrane helix</keyword>
<comment type="caution">
    <text evidence="2">The sequence shown here is derived from an EMBL/GenBank/DDBJ whole genome shotgun (WGS) entry which is preliminary data.</text>
</comment>
<reference evidence="2" key="2">
    <citation type="submission" date="2021-04" db="EMBL/GenBank/DDBJ databases">
        <authorList>
            <person name="Gilroy R."/>
        </authorList>
    </citation>
    <scope>NUCLEOTIDE SEQUENCE</scope>
    <source>
        <strain evidence="2">ChiGjej6B6-14162</strain>
    </source>
</reference>
<feature type="transmembrane region" description="Helical" evidence="1">
    <location>
        <begin position="63"/>
        <end position="82"/>
    </location>
</feature>
<dbReference type="Proteomes" id="UP000886740">
    <property type="component" value="Unassembled WGS sequence"/>
</dbReference>
<reference evidence="2" key="1">
    <citation type="journal article" date="2021" name="PeerJ">
        <title>Extensive microbial diversity within the chicken gut microbiome revealed by metagenomics and culture.</title>
        <authorList>
            <person name="Gilroy R."/>
            <person name="Ravi A."/>
            <person name="Getino M."/>
            <person name="Pursley I."/>
            <person name="Horton D.L."/>
            <person name="Alikhan N.F."/>
            <person name="Baker D."/>
            <person name="Gharbi K."/>
            <person name="Hall N."/>
            <person name="Watson M."/>
            <person name="Adriaenssens E.M."/>
            <person name="Foster-Nyarko E."/>
            <person name="Jarju S."/>
            <person name="Secka A."/>
            <person name="Antonio M."/>
            <person name="Oren A."/>
            <person name="Chaudhuri R.R."/>
            <person name="La Ragione R."/>
            <person name="Hildebrand F."/>
            <person name="Pallen M.J."/>
        </authorList>
    </citation>
    <scope>NUCLEOTIDE SEQUENCE</scope>
    <source>
        <strain evidence="2">ChiGjej6B6-14162</strain>
    </source>
</reference>
<dbReference type="AlphaFoldDB" id="A0A9D1XAB8"/>
<evidence type="ECO:0000313" key="2">
    <source>
        <dbReference type="EMBL" id="HIX75828.1"/>
    </source>
</evidence>